<sequence length="328" mass="34775">MRHIKNRVLSSVMLAVCALIVPFTASAVEQEMKYVAITAIVEHPALDNVKKGVEDELKDNGYIVGENLKLQYQSAQGSSANAAQIAKQFVASKPDVIVGIATPSSQALAATTKTIPIVFTAVTDPVVAKLTPSWDASKTNVTGVSDALALETQIDVMMKIKPNLKTIGYVYSPGEVNSTIVLKQLQEILTPKGIKVIAAPAQRTSDIPTAARSLKGKVDLIYTTTDNNVVSAYESLVKVANESKIPLVASDPDSAGRGAIAALGMSYYNLGRQAGKIVIRILNGENPGDIPPQVGNVTQLVINTKAAERQGVVLSDEILNMAAEVVEK</sequence>
<dbReference type="CDD" id="cd06325">
    <property type="entry name" value="PBP1_ABC_unchar_transporter"/>
    <property type="match status" value="1"/>
</dbReference>
<dbReference type="Pfam" id="PF04392">
    <property type="entry name" value="ABC_sub_bind"/>
    <property type="match status" value="1"/>
</dbReference>
<keyword evidence="3" id="KW-1185">Reference proteome</keyword>
<dbReference type="SUPFAM" id="SSF53822">
    <property type="entry name" value="Periplasmic binding protein-like I"/>
    <property type="match status" value="1"/>
</dbReference>
<dbReference type="RefSeq" id="WP_425571832.1">
    <property type="nucleotide sequence ID" value="NZ_BAABHY010000001.1"/>
</dbReference>
<protein>
    <submittedName>
        <fullName evidence="2">ABC transporter substrate-binding protein</fullName>
    </submittedName>
</protein>
<dbReference type="EMBL" id="BAABHY010000001">
    <property type="protein sequence ID" value="GAA5103859.1"/>
    <property type="molecule type" value="Genomic_DNA"/>
</dbReference>
<keyword evidence="1" id="KW-0732">Signal</keyword>
<accession>A0ABP9MY93</accession>
<gene>
    <name evidence="2" type="ORF">GCM10023211_00700</name>
</gene>
<name>A0ABP9MY93_9GAMM</name>
<dbReference type="InterPro" id="IPR007487">
    <property type="entry name" value="ABC_transpt-TYRBP-like"/>
</dbReference>
<reference evidence="3" key="1">
    <citation type="journal article" date="2019" name="Int. J. Syst. Evol. Microbiol.">
        <title>The Global Catalogue of Microorganisms (GCM) 10K type strain sequencing project: providing services to taxonomists for standard genome sequencing and annotation.</title>
        <authorList>
            <consortium name="The Broad Institute Genomics Platform"/>
            <consortium name="The Broad Institute Genome Sequencing Center for Infectious Disease"/>
            <person name="Wu L."/>
            <person name="Ma J."/>
        </authorList>
    </citation>
    <scope>NUCLEOTIDE SEQUENCE [LARGE SCALE GENOMIC DNA]</scope>
    <source>
        <strain evidence="3">JCM 18050</strain>
    </source>
</reference>
<dbReference type="Proteomes" id="UP001500171">
    <property type="component" value="Unassembled WGS sequence"/>
</dbReference>
<dbReference type="PANTHER" id="PTHR35271:SF1">
    <property type="entry name" value="ABC TRANSPORTER, SUBSTRATE-BINDING LIPOPROTEIN"/>
    <property type="match status" value="1"/>
</dbReference>
<proteinExistence type="predicted"/>
<feature type="signal peptide" evidence="1">
    <location>
        <begin position="1"/>
        <end position="27"/>
    </location>
</feature>
<organism evidence="2 3">
    <name type="scientific">Orbus sasakiae</name>
    <dbReference type="NCBI Taxonomy" id="1078475"/>
    <lineage>
        <taxon>Bacteria</taxon>
        <taxon>Pseudomonadati</taxon>
        <taxon>Pseudomonadota</taxon>
        <taxon>Gammaproteobacteria</taxon>
        <taxon>Orbales</taxon>
        <taxon>Orbaceae</taxon>
        <taxon>Orbus</taxon>
    </lineage>
</organism>
<evidence type="ECO:0000256" key="1">
    <source>
        <dbReference type="SAM" id="SignalP"/>
    </source>
</evidence>
<comment type="caution">
    <text evidence="2">The sequence shown here is derived from an EMBL/GenBank/DDBJ whole genome shotgun (WGS) entry which is preliminary data.</text>
</comment>
<evidence type="ECO:0000313" key="3">
    <source>
        <dbReference type="Proteomes" id="UP001500171"/>
    </source>
</evidence>
<dbReference type="InterPro" id="IPR028082">
    <property type="entry name" value="Peripla_BP_I"/>
</dbReference>
<dbReference type="PANTHER" id="PTHR35271">
    <property type="entry name" value="ABC TRANSPORTER, SUBSTRATE-BINDING LIPOPROTEIN-RELATED"/>
    <property type="match status" value="1"/>
</dbReference>
<dbReference type="Gene3D" id="3.40.50.2300">
    <property type="match status" value="2"/>
</dbReference>
<feature type="chain" id="PRO_5046730856" evidence="1">
    <location>
        <begin position="28"/>
        <end position="328"/>
    </location>
</feature>
<evidence type="ECO:0000313" key="2">
    <source>
        <dbReference type="EMBL" id="GAA5103859.1"/>
    </source>
</evidence>